<dbReference type="AlphaFoldDB" id="A0A4Q2M4F1"/>
<dbReference type="EMBL" id="SDPM01000003">
    <property type="protein sequence ID" value="RXZ86759.1"/>
    <property type="molecule type" value="Genomic_DNA"/>
</dbReference>
<dbReference type="InterPro" id="IPR016040">
    <property type="entry name" value="NAD(P)-bd_dom"/>
</dbReference>
<dbReference type="Proteomes" id="UP000292686">
    <property type="component" value="Unassembled WGS sequence"/>
</dbReference>
<proteinExistence type="predicted"/>
<evidence type="ECO:0000259" key="1">
    <source>
        <dbReference type="Pfam" id="PF13460"/>
    </source>
</evidence>
<dbReference type="InterPro" id="IPR036291">
    <property type="entry name" value="NAD(P)-bd_dom_sf"/>
</dbReference>
<protein>
    <submittedName>
        <fullName evidence="3">NAD-dependent epimerase/dehydratase family protein</fullName>
    </submittedName>
</protein>
<dbReference type="Gene3D" id="3.40.50.720">
    <property type="entry name" value="NAD(P)-binding Rossmann-like Domain"/>
    <property type="match status" value="1"/>
</dbReference>
<dbReference type="EMBL" id="JACCBI010000001">
    <property type="protein sequence ID" value="NYD67421.1"/>
    <property type="molecule type" value="Genomic_DNA"/>
</dbReference>
<dbReference type="SUPFAM" id="SSF51735">
    <property type="entry name" value="NAD(P)-binding Rossmann-fold domains"/>
    <property type="match status" value="1"/>
</dbReference>
<evidence type="ECO:0000313" key="5">
    <source>
        <dbReference type="Proteomes" id="UP000581087"/>
    </source>
</evidence>
<keyword evidence="4" id="KW-1185">Reference proteome</keyword>
<dbReference type="PANTHER" id="PTHR43355:SF2">
    <property type="entry name" value="FLAVIN REDUCTASE (NADPH)"/>
    <property type="match status" value="1"/>
</dbReference>
<dbReference type="OrthoDB" id="3191258at2"/>
<organism evidence="3 4">
    <name type="scientific">Agromyces atrinae</name>
    <dbReference type="NCBI Taxonomy" id="592376"/>
    <lineage>
        <taxon>Bacteria</taxon>
        <taxon>Bacillati</taxon>
        <taxon>Actinomycetota</taxon>
        <taxon>Actinomycetes</taxon>
        <taxon>Micrococcales</taxon>
        <taxon>Microbacteriaceae</taxon>
        <taxon>Agromyces</taxon>
    </lineage>
</organism>
<reference evidence="2 5" key="2">
    <citation type="submission" date="2020-07" db="EMBL/GenBank/DDBJ databases">
        <title>Sequencing the genomes of 1000 actinobacteria strains.</title>
        <authorList>
            <person name="Klenk H.-P."/>
        </authorList>
    </citation>
    <scope>NUCLEOTIDE SEQUENCE [LARGE SCALE GENOMIC DNA]</scope>
    <source>
        <strain evidence="2 5">DSM 23870</strain>
    </source>
</reference>
<gene>
    <name evidence="2" type="ORF">BJ972_001940</name>
    <name evidence="3" type="ORF">ESP50_06730</name>
</gene>
<sequence>MSTVVVIGGTGYTGGNIVAEAAQRGHDVTSWSRNAPEAPIDGVTYETGSLQDDENRQRAVAGADTVILALAPRGELADELAGIYARIAELAAASGARLGVVGGFSGLRPAEGAPRFAEGDDLPPQFAHEARVMTGVLETLLADAPDGLDWFFVSPAANYGSYAPGEKLGTYRTGGEVALFDANGESAVSGVDFATAIVDEIETPTHHGEQFGVAY</sequence>
<dbReference type="PANTHER" id="PTHR43355">
    <property type="entry name" value="FLAVIN REDUCTASE (NADPH)"/>
    <property type="match status" value="1"/>
</dbReference>
<feature type="domain" description="NAD(P)-binding" evidence="1">
    <location>
        <begin position="8"/>
        <end position="160"/>
    </location>
</feature>
<dbReference type="Proteomes" id="UP000581087">
    <property type="component" value="Unassembled WGS sequence"/>
</dbReference>
<dbReference type="InterPro" id="IPR051606">
    <property type="entry name" value="Polyketide_Oxido-like"/>
</dbReference>
<reference evidence="3 4" key="1">
    <citation type="submission" date="2019-01" db="EMBL/GenBank/DDBJ databases">
        <title>Agromyces.</title>
        <authorList>
            <person name="Li J."/>
        </authorList>
    </citation>
    <scope>NUCLEOTIDE SEQUENCE [LARGE SCALE GENOMIC DNA]</scope>
    <source>
        <strain evidence="3 4">DSM 23870</strain>
    </source>
</reference>
<evidence type="ECO:0000313" key="3">
    <source>
        <dbReference type="EMBL" id="RXZ86759.1"/>
    </source>
</evidence>
<dbReference type="GO" id="GO:0016646">
    <property type="term" value="F:oxidoreductase activity, acting on the CH-NH group of donors, NAD or NADP as acceptor"/>
    <property type="evidence" value="ECO:0007669"/>
    <property type="project" value="TreeGrafter"/>
</dbReference>
<comment type="caution">
    <text evidence="3">The sequence shown here is derived from an EMBL/GenBank/DDBJ whole genome shotgun (WGS) entry which is preliminary data.</text>
</comment>
<accession>A0A4Q2M4F1</accession>
<name>A0A4Q2M4F1_9MICO</name>
<evidence type="ECO:0000313" key="4">
    <source>
        <dbReference type="Proteomes" id="UP000292686"/>
    </source>
</evidence>
<evidence type="ECO:0000313" key="2">
    <source>
        <dbReference type="EMBL" id="NYD67421.1"/>
    </source>
</evidence>
<dbReference type="Pfam" id="PF13460">
    <property type="entry name" value="NAD_binding_10"/>
    <property type="match status" value="1"/>
</dbReference>
<dbReference type="RefSeq" id="WP_129173413.1">
    <property type="nucleotide sequence ID" value="NZ_JACCBI010000001.1"/>
</dbReference>